<reference evidence="1" key="1">
    <citation type="submission" date="2019-04" db="EMBL/GenBank/DDBJ databases">
        <title>Microbes associate with the intestines of laboratory mice.</title>
        <authorList>
            <person name="Navarre W."/>
            <person name="Wong E."/>
            <person name="Huang K."/>
            <person name="Tropini C."/>
            <person name="Ng K."/>
            <person name="Yu B."/>
        </authorList>
    </citation>
    <scope>NUCLEOTIDE SEQUENCE</scope>
    <source>
        <strain evidence="1">NM04_E33</strain>
    </source>
</reference>
<name>A0AC61RMU1_9BACT</name>
<organism evidence="1 2">
    <name type="scientific">Lepagella muris</name>
    <dbReference type="NCBI Taxonomy" id="3032870"/>
    <lineage>
        <taxon>Bacteria</taxon>
        <taxon>Pseudomonadati</taxon>
        <taxon>Bacteroidota</taxon>
        <taxon>Bacteroidia</taxon>
        <taxon>Bacteroidales</taxon>
        <taxon>Muribaculaceae</taxon>
        <taxon>Lepagella</taxon>
    </lineage>
</organism>
<gene>
    <name evidence="1" type="ORF">E5331_05270</name>
</gene>
<evidence type="ECO:0000313" key="2">
    <source>
        <dbReference type="Proteomes" id="UP000306319"/>
    </source>
</evidence>
<evidence type="ECO:0000313" key="1">
    <source>
        <dbReference type="EMBL" id="TGY79787.1"/>
    </source>
</evidence>
<accession>A0AC61RMU1</accession>
<sequence>MEQLGNITLHQGDCMDILRSLPDKSFDLAIVDPPYFSGPERRGFYGKRYSTTGIERIDYHKCDKWQVPGQDYFMELERVSRYYIVWGCNYFIGYPFAPGRIIWDKCNSSTTFSDCEIAATNLFSSVRLFPFMWNGMCQGKSFKEGRVMQGNKKLNEKRIHPTQKPVALYAWLLTQYAQEGWKILDTHLGSGSHAIACEQLGYSLLGIELDPFYYDAARKRIIEYQNIPRLF</sequence>
<dbReference type="EMBL" id="SRYB01000005">
    <property type="protein sequence ID" value="TGY79787.1"/>
    <property type="molecule type" value="Genomic_DNA"/>
</dbReference>
<comment type="caution">
    <text evidence="1">The sequence shown here is derived from an EMBL/GenBank/DDBJ whole genome shotgun (WGS) entry which is preliminary data.</text>
</comment>
<protein>
    <submittedName>
        <fullName evidence="1">Site-specific DNA-methyltransferase</fullName>
    </submittedName>
</protein>
<dbReference type="Proteomes" id="UP000306319">
    <property type="component" value="Unassembled WGS sequence"/>
</dbReference>
<proteinExistence type="predicted"/>
<keyword evidence="2" id="KW-1185">Reference proteome</keyword>